<evidence type="ECO:0000313" key="2">
    <source>
        <dbReference type="Proteomes" id="UP000003053"/>
    </source>
</evidence>
<proteinExistence type="predicted"/>
<keyword evidence="2" id="KW-1185">Reference proteome</keyword>
<dbReference type="RefSeq" id="WP_004568788.1">
    <property type="nucleotide sequence ID" value="NZ_CH724148.1"/>
</dbReference>
<dbReference type="AlphaFoldDB" id="A4C2A7"/>
<dbReference type="STRING" id="313594.PI23P_00850"/>
<accession>A4C2A7</accession>
<dbReference type="Proteomes" id="UP000003053">
    <property type="component" value="Unassembled WGS sequence"/>
</dbReference>
<reference evidence="1 2" key="1">
    <citation type="submission" date="2006-02" db="EMBL/GenBank/DDBJ databases">
        <authorList>
            <person name="Murray A."/>
            <person name="Staley J."/>
            <person name="Ferriera S."/>
            <person name="Johnson J."/>
            <person name="Kravitz S."/>
            <person name="Halpern A."/>
            <person name="Remington K."/>
            <person name="Beeson K."/>
            <person name="Tran B."/>
            <person name="Rogers Y.-H."/>
            <person name="Friedman R."/>
            <person name="Venter J.C."/>
        </authorList>
    </citation>
    <scope>NUCLEOTIDE SEQUENCE [LARGE SCALE GENOMIC DNA]</scope>
    <source>
        <strain evidence="1 2">23-P</strain>
    </source>
</reference>
<dbReference type="HOGENOM" id="CLU_2059215_0_0_10"/>
<dbReference type="OrthoDB" id="1363765at2"/>
<name>A4C2A7_9FLAO</name>
<protein>
    <submittedName>
        <fullName evidence="1">Uncharacterized protein</fullName>
    </submittedName>
</protein>
<evidence type="ECO:0000313" key="1">
    <source>
        <dbReference type="EMBL" id="EAR11708.1"/>
    </source>
</evidence>
<sequence>MRTGNKKYVRAIYNIDSSCNNTDIKREYVFVIKNNSLIDRVLKSQIKIEKDNGFHDRSRHFDYWLYFRNNTNWSRCFKTGLARTSIKYVFEGNVSEPIILNVKNNKGKDWENPKHFIIL</sequence>
<dbReference type="EMBL" id="AAOG01000004">
    <property type="protein sequence ID" value="EAR11708.1"/>
    <property type="molecule type" value="Genomic_DNA"/>
</dbReference>
<organism evidence="1 2">
    <name type="scientific">Polaribacter irgensii 23-P</name>
    <dbReference type="NCBI Taxonomy" id="313594"/>
    <lineage>
        <taxon>Bacteria</taxon>
        <taxon>Pseudomonadati</taxon>
        <taxon>Bacteroidota</taxon>
        <taxon>Flavobacteriia</taxon>
        <taxon>Flavobacteriales</taxon>
        <taxon>Flavobacteriaceae</taxon>
    </lineage>
</organism>
<gene>
    <name evidence="1" type="ORF">PI23P_00850</name>
</gene>
<comment type="caution">
    <text evidence="1">The sequence shown here is derived from an EMBL/GenBank/DDBJ whole genome shotgun (WGS) entry which is preliminary data.</text>
</comment>